<sequence>MDIQNRNKKSPWLLTGQANDAGRFLLWRPTMGIKFSPMAFAAVFSVVIFLAALGWRATRTIETLNPNSFSDTSGINGLRNNDGRVITAGATVGAQARAYATSSDPNNFSNVQYDVFGQLLGAYVELKNSGTYTEGKGVDLANRIAETTMAPVAYAEITRDKIKTDADVSRERVIAYRSDLQTALAQLLLNTESELGIFNRYAQTQDKHHLETLREVAGRYHKTVSLLSAMTVPKDALDYHLGITNSLLEFATTLDAMMRNADDPMATLALLRTYNMAEENVYASFNSLASYEKRKIL</sequence>
<comment type="caution">
    <text evidence="2">The sequence shown here is derived from an EMBL/GenBank/DDBJ whole genome shotgun (WGS) entry which is preliminary data.</text>
</comment>
<protein>
    <submittedName>
        <fullName evidence="2">Uncharacterized protein</fullName>
    </submittedName>
</protein>
<evidence type="ECO:0000313" key="3">
    <source>
        <dbReference type="Proteomes" id="UP000178042"/>
    </source>
</evidence>
<dbReference type="EMBL" id="MFLD01000036">
    <property type="protein sequence ID" value="OGG58740.1"/>
    <property type="molecule type" value="Genomic_DNA"/>
</dbReference>
<accession>A0A1F6DBM9</accession>
<proteinExistence type="predicted"/>
<organism evidence="2 3">
    <name type="scientific">Candidatus Kaiserbacteria bacterium RIFCSPHIGHO2_02_FULL_49_16</name>
    <dbReference type="NCBI Taxonomy" id="1798490"/>
    <lineage>
        <taxon>Bacteria</taxon>
        <taxon>Candidatus Kaiseribacteriota</taxon>
    </lineage>
</organism>
<feature type="transmembrane region" description="Helical" evidence="1">
    <location>
        <begin position="35"/>
        <end position="55"/>
    </location>
</feature>
<keyword evidence="1" id="KW-1133">Transmembrane helix</keyword>
<reference evidence="2 3" key="1">
    <citation type="journal article" date="2016" name="Nat. Commun.">
        <title>Thousands of microbial genomes shed light on interconnected biogeochemical processes in an aquifer system.</title>
        <authorList>
            <person name="Anantharaman K."/>
            <person name="Brown C.T."/>
            <person name="Hug L.A."/>
            <person name="Sharon I."/>
            <person name="Castelle C.J."/>
            <person name="Probst A.J."/>
            <person name="Thomas B.C."/>
            <person name="Singh A."/>
            <person name="Wilkins M.J."/>
            <person name="Karaoz U."/>
            <person name="Brodie E.L."/>
            <person name="Williams K.H."/>
            <person name="Hubbard S.S."/>
            <person name="Banfield J.F."/>
        </authorList>
    </citation>
    <scope>NUCLEOTIDE SEQUENCE [LARGE SCALE GENOMIC DNA]</scope>
</reference>
<keyword evidence="1" id="KW-0472">Membrane</keyword>
<evidence type="ECO:0000256" key="1">
    <source>
        <dbReference type="SAM" id="Phobius"/>
    </source>
</evidence>
<keyword evidence="1" id="KW-0812">Transmembrane</keyword>
<dbReference type="AlphaFoldDB" id="A0A1F6DBM9"/>
<evidence type="ECO:0000313" key="2">
    <source>
        <dbReference type="EMBL" id="OGG58740.1"/>
    </source>
</evidence>
<name>A0A1F6DBM9_9BACT</name>
<gene>
    <name evidence="2" type="ORF">A3C86_02120</name>
</gene>
<dbReference type="Proteomes" id="UP000178042">
    <property type="component" value="Unassembled WGS sequence"/>
</dbReference>